<evidence type="ECO:0000256" key="10">
    <source>
        <dbReference type="ARBA" id="ARBA00023136"/>
    </source>
</evidence>
<dbReference type="PANTHER" id="PTHR24282:SF273">
    <property type="entry name" value="CYTOCHROME P450 CYP72A219-LIKE"/>
    <property type="match status" value="1"/>
</dbReference>
<dbReference type="InterPro" id="IPR002401">
    <property type="entry name" value="Cyt_P450_E_grp-I"/>
</dbReference>
<gene>
    <name evidence="13" type="ORF">OLC1_LOCUS1535</name>
</gene>
<evidence type="ECO:0000256" key="8">
    <source>
        <dbReference type="ARBA" id="ARBA00023004"/>
    </source>
</evidence>
<dbReference type="PRINTS" id="PR00385">
    <property type="entry name" value="P450"/>
</dbReference>
<dbReference type="SUPFAM" id="SSF48264">
    <property type="entry name" value="Cytochrome P450"/>
    <property type="match status" value="1"/>
</dbReference>
<evidence type="ECO:0000256" key="3">
    <source>
        <dbReference type="ARBA" id="ARBA00022617"/>
    </source>
</evidence>
<keyword evidence="3 11" id="KW-0349">Heme</keyword>
<proteinExistence type="inferred from homology"/>
<evidence type="ECO:0000313" key="13">
    <source>
        <dbReference type="EMBL" id="CAI9089128.1"/>
    </source>
</evidence>
<dbReference type="GO" id="GO:0016020">
    <property type="term" value="C:membrane"/>
    <property type="evidence" value="ECO:0007669"/>
    <property type="project" value="UniProtKB-SubCell"/>
</dbReference>
<dbReference type="FunFam" id="1.10.630.10:FF:000029">
    <property type="entry name" value="Cytochrome P450 734A1"/>
    <property type="match status" value="1"/>
</dbReference>
<name>A0AAV1C3C4_OLDCO</name>
<sequence length="514" mass="59286">METIATVLSSCVILLLSALIWRSFNWVWLTPKKLEKHLKKQGLRGNPYRLLFGDLKDISALLEEAHSKPVNISDDIVPRVIPQFLETIKKYGKKTYIWVGPKPIIFIMDPELIKEVTQKIYLFQKPHINPLAKLLVEGLGSYEGDKWAKHRKIVNPAFHVEKLKLMVPSFRTCAREMLSEWEEISSSKASFELDVWPSLQNVSCDAISRTAFGSSYQEGRRIFELQKEQTEYWFKVIFSVYIPGWRFMPTKTNRRMKQIAKDVEDKIMEIIKPRIEGIQAGEAYDRDLLGMLLESNFKEIENHGHDSAITIREVIEECKLFYFAGQETTSVLLVWTMFLLSRHPDWQERARDEVLQLFGNKEPDFEGLNHLKIVTMILWEVLRLYVPVPMLTRTIAEETRLGDLSLPAGALVSLPAMLLHRDPEIWGEDANEFRPERFAEGVSNATKGQVAFFPFGWGPRICIGQNFAMLEAKLVLAMILQRFSFHLSPAYSHAPRSIITLQPQYGAHLVLQKL</sequence>
<evidence type="ECO:0000256" key="9">
    <source>
        <dbReference type="ARBA" id="ARBA00023033"/>
    </source>
</evidence>
<keyword evidence="14" id="KW-1185">Reference proteome</keyword>
<dbReference type="GO" id="GO:0005506">
    <property type="term" value="F:iron ion binding"/>
    <property type="evidence" value="ECO:0007669"/>
    <property type="project" value="InterPro"/>
</dbReference>
<dbReference type="InterPro" id="IPR050665">
    <property type="entry name" value="Cytochrome_P450_Monooxygen"/>
</dbReference>
<evidence type="ECO:0000256" key="11">
    <source>
        <dbReference type="PIRSR" id="PIRSR602401-1"/>
    </source>
</evidence>
<dbReference type="GO" id="GO:0020037">
    <property type="term" value="F:heme binding"/>
    <property type="evidence" value="ECO:0007669"/>
    <property type="project" value="InterPro"/>
</dbReference>
<reference evidence="13" key="1">
    <citation type="submission" date="2023-03" db="EMBL/GenBank/DDBJ databases">
        <authorList>
            <person name="Julca I."/>
        </authorList>
    </citation>
    <scope>NUCLEOTIDE SEQUENCE</scope>
</reference>
<comment type="subcellular location">
    <subcellularLocation>
        <location evidence="1">Membrane</location>
    </subcellularLocation>
</comment>
<dbReference type="GO" id="GO:0016705">
    <property type="term" value="F:oxidoreductase activity, acting on paired donors, with incorporation or reduction of molecular oxygen"/>
    <property type="evidence" value="ECO:0007669"/>
    <property type="project" value="InterPro"/>
</dbReference>
<dbReference type="InterPro" id="IPR001128">
    <property type="entry name" value="Cyt_P450"/>
</dbReference>
<evidence type="ECO:0000256" key="7">
    <source>
        <dbReference type="ARBA" id="ARBA00023002"/>
    </source>
</evidence>
<evidence type="ECO:0000256" key="2">
    <source>
        <dbReference type="ARBA" id="ARBA00010617"/>
    </source>
</evidence>
<dbReference type="InterPro" id="IPR017972">
    <property type="entry name" value="Cyt_P450_CS"/>
</dbReference>
<dbReference type="Pfam" id="PF00067">
    <property type="entry name" value="p450"/>
    <property type="match status" value="1"/>
</dbReference>
<feature type="binding site" description="axial binding residue" evidence="11">
    <location>
        <position position="462"/>
    </location>
    <ligand>
        <name>heme</name>
        <dbReference type="ChEBI" id="CHEBI:30413"/>
    </ligand>
    <ligandPart>
        <name>Fe</name>
        <dbReference type="ChEBI" id="CHEBI:18248"/>
    </ligandPart>
</feature>
<keyword evidence="4" id="KW-0812">Transmembrane</keyword>
<accession>A0AAV1C3C4</accession>
<organism evidence="13 14">
    <name type="scientific">Oldenlandia corymbosa var. corymbosa</name>
    <dbReference type="NCBI Taxonomy" id="529605"/>
    <lineage>
        <taxon>Eukaryota</taxon>
        <taxon>Viridiplantae</taxon>
        <taxon>Streptophyta</taxon>
        <taxon>Embryophyta</taxon>
        <taxon>Tracheophyta</taxon>
        <taxon>Spermatophyta</taxon>
        <taxon>Magnoliopsida</taxon>
        <taxon>eudicotyledons</taxon>
        <taxon>Gunneridae</taxon>
        <taxon>Pentapetalae</taxon>
        <taxon>asterids</taxon>
        <taxon>lamiids</taxon>
        <taxon>Gentianales</taxon>
        <taxon>Rubiaceae</taxon>
        <taxon>Rubioideae</taxon>
        <taxon>Spermacoceae</taxon>
        <taxon>Hedyotis-Oldenlandia complex</taxon>
        <taxon>Oldenlandia</taxon>
    </lineage>
</organism>
<keyword evidence="8 11" id="KW-0408">Iron</keyword>
<dbReference type="GO" id="GO:0004497">
    <property type="term" value="F:monooxygenase activity"/>
    <property type="evidence" value="ECO:0007669"/>
    <property type="project" value="UniProtKB-KW"/>
</dbReference>
<dbReference type="Gene3D" id="1.10.630.10">
    <property type="entry name" value="Cytochrome P450"/>
    <property type="match status" value="1"/>
</dbReference>
<dbReference type="EMBL" id="OX459118">
    <property type="protein sequence ID" value="CAI9089128.1"/>
    <property type="molecule type" value="Genomic_DNA"/>
</dbReference>
<evidence type="ECO:0000256" key="5">
    <source>
        <dbReference type="ARBA" id="ARBA00022723"/>
    </source>
</evidence>
<dbReference type="GO" id="GO:0009753">
    <property type="term" value="P:response to jasmonic acid"/>
    <property type="evidence" value="ECO:0007669"/>
    <property type="project" value="UniProtKB-ARBA"/>
</dbReference>
<keyword evidence="9 12" id="KW-0503">Monooxygenase</keyword>
<dbReference type="PANTHER" id="PTHR24282">
    <property type="entry name" value="CYTOCHROME P450 FAMILY MEMBER"/>
    <property type="match status" value="1"/>
</dbReference>
<dbReference type="Proteomes" id="UP001161247">
    <property type="component" value="Chromosome 1"/>
</dbReference>
<evidence type="ECO:0000256" key="1">
    <source>
        <dbReference type="ARBA" id="ARBA00004370"/>
    </source>
</evidence>
<evidence type="ECO:0000313" key="14">
    <source>
        <dbReference type="Proteomes" id="UP001161247"/>
    </source>
</evidence>
<keyword evidence="6" id="KW-1133">Transmembrane helix</keyword>
<comment type="similarity">
    <text evidence="2 12">Belongs to the cytochrome P450 family.</text>
</comment>
<dbReference type="PROSITE" id="PS00086">
    <property type="entry name" value="CYTOCHROME_P450"/>
    <property type="match status" value="1"/>
</dbReference>
<comment type="cofactor">
    <cofactor evidence="11">
        <name>heme</name>
        <dbReference type="ChEBI" id="CHEBI:30413"/>
    </cofactor>
</comment>
<dbReference type="PRINTS" id="PR00463">
    <property type="entry name" value="EP450I"/>
</dbReference>
<dbReference type="InterPro" id="IPR036396">
    <property type="entry name" value="Cyt_P450_sf"/>
</dbReference>
<keyword evidence="7 12" id="KW-0560">Oxidoreductase</keyword>
<dbReference type="CDD" id="cd20642">
    <property type="entry name" value="CYP72"/>
    <property type="match status" value="1"/>
</dbReference>
<evidence type="ECO:0000256" key="6">
    <source>
        <dbReference type="ARBA" id="ARBA00022989"/>
    </source>
</evidence>
<evidence type="ECO:0000256" key="12">
    <source>
        <dbReference type="RuleBase" id="RU000461"/>
    </source>
</evidence>
<dbReference type="AlphaFoldDB" id="A0AAV1C3C4"/>
<protein>
    <submittedName>
        <fullName evidence="13">OLC1v1023637C1</fullName>
    </submittedName>
</protein>
<keyword evidence="10" id="KW-0472">Membrane</keyword>
<keyword evidence="5 11" id="KW-0479">Metal-binding</keyword>
<evidence type="ECO:0000256" key="4">
    <source>
        <dbReference type="ARBA" id="ARBA00022692"/>
    </source>
</evidence>
<dbReference type="GO" id="GO:0009820">
    <property type="term" value="P:alkaloid metabolic process"/>
    <property type="evidence" value="ECO:0007669"/>
    <property type="project" value="UniProtKB-ARBA"/>
</dbReference>